<name>A0ABP8B894_9SPHI</name>
<sequence>MKLWYDKPASNWNEALPLGNGRLAAMVYGNPDKEEIQLNEETIWSGGPGNNVLPDVYDNISDMRKLLADQKYNDAQQLANNTFKRASGEGYNHGMQYQLAGSLFIHSGNTAPVSQYYRDLDISNAIATVTYTKDGVSYKRETFTSLKDQVLIIRITANKPKSISFNLGMNSPMPNYKVITENNTLKLSGITGDLEGKKGLVKYATLVKTKTKGGTLKTEKDSLTIKNADAATIFVSIATNFKNYKTLDVNENEKASNFLSLAMGKSYQALKADHIRAYKKYFDRVKLDLGFTDEAKLPTDERIKKFKSGDDPALVSLYFQFGRYLLICSSQPGNQPATLQGKWNSKIAPPWDSKYTVNINTEMNYWPAEVTNLSEMHQPLFSMLKDLSITGKESASKMYHARGWNMHHNTDLWRITGPTDGGYYGMWPMGGAWLTQHIWQHYLYTGDKKFLKEMYPVLKELAMFYKDVLQEEPVHKWLIVSPSMSPENEYQKGVALAAGTTMDNQLVFDVFSNVIKASATLKQDVSFADSLKTLRAKLPPMQIGRFGQLQEWLQDFDRPGDKHRHASHLYGLYPSNQVSAYHNPELFDAAKTVLLNRGDKSTGWSMGWKVNFWARLLDGNHAYKLITDQLSPAPVAESGQDGGTYPNLFDAHPPFQIDGNFGCTSGVAEMLLQSQDGFIYVLPALPDAWKNGSVGGLVSRGGFSFDITWKEGKITKLTVHSALGGNCRLRLPNTLRYVKGATPALAKGKNPNPLFEVEEQQKPIIAASAKLNPVALKPSVLYDVKTEAGKTYYFE</sequence>
<dbReference type="InterPro" id="IPR008928">
    <property type="entry name" value="6-hairpin_glycosidase_sf"/>
</dbReference>
<dbReference type="Pfam" id="PF21307">
    <property type="entry name" value="Glyco_hydro_95_C"/>
    <property type="match status" value="1"/>
</dbReference>
<dbReference type="InterPro" id="IPR054363">
    <property type="entry name" value="GH95_cat"/>
</dbReference>
<dbReference type="PANTHER" id="PTHR31084:SF0">
    <property type="entry name" value="ALPHA-L-FUCOSIDASE 2"/>
    <property type="match status" value="1"/>
</dbReference>
<comment type="caution">
    <text evidence="4">The sequence shown here is derived from an EMBL/GenBank/DDBJ whole genome shotgun (WGS) entry which is preliminary data.</text>
</comment>
<dbReference type="GO" id="GO:0016787">
    <property type="term" value="F:hydrolase activity"/>
    <property type="evidence" value="ECO:0007669"/>
    <property type="project" value="UniProtKB-KW"/>
</dbReference>
<dbReference type="Pfam" id="PF22124">
    <property type="entry name" value="Glyco_hydro_95_cat"/>
    <property type="match status" value="1"/>
</dbReference>
<dbReference type="Gene3D" id="1.50.10.10">
    <property type="match status" value="1"/>
</dbReference>
<dbReference type="PANTHER" id="PTHR31084">
    <property type="entry name" value="ALPHA-L-FUCOSIDASE 2"/>
    <property type="match status" value="1"/>
</dbReference>
<evidence type="ECO:0000259" key="1">
    <source>
        <dbReference type="Pfam" id="PF14498"/>
    </source>
</evidence>
<dbReference type="Proteomes" id="UP001501772">
    <property type="component" value="Unassembled WGS sequence"/>
</dbReference>
<organism evidence="4 5">
    <name type="scientific">Pedobacter jeongneungensis</name>
    <dbReference type="NCBI Taxonomy" id="947309"/>
    <lineage>
        <taxon>Bacteria</taxon>
        <taxon>Pseudomonadati</taxon>
        <taxon>Bacteroidota</taxon>
        <taxon>Sphingobacteriia</taxon>
        <taxon>Sphingobacteriales</taxon>
        <taxon>Sphingobacteriaceae</taxon>
        <taxon>Pedobacter</taxon>
    </lineage>
</organism>
<reference evidence="5" key="1">
    <citation type="journal article" date="2019" name="Int. J. Syst. Evol. Microbiol.">
        <title>The Global Catalogue of Microorganisms (GCM) 10K type strain sequencing project: providing services to taxonomists for standard genome sequencing and annotation.</title>
        <authorList>
            <consortium name="The Broad Institute Genomics Platform"/>
            <consortium name="The Broad Institute Genome Sequencing Center for Infectious Disease"/>
            <person name="Wu L."/>
            <person name="Ma J."/>
        </authorList>
    </citation>
    <scope>NUCLEOTIDE SEQUENCE [LARGE SCALE GENOMIC DNA]</scope>
    <source>
        <strain evidence="5">JCM 17626</strain>
    </source>
</reference>
<dbReference type="InterPro" id="IPR016518">
    <property type="entry name" value="Alpha-L-fucosidase"/>
</dbReference>
<dbReference type="Pfam" id="PF14498">
    <property type="entry name" value="Glyco_hyd_65N_2"/>
    <property type="match status" value="1"/>
</dbReference>
<feature type="domain" description="Glycosyl hydrolase family 95 N-terminal" evidence="1">
    <location>
        <begin position="3"/>
        <end position="244"/>
    </location>
</feature>
<evidence type="ECO:0000313" key="5">
    <source>
        <dbReference type="Proteomes" id="UP001501772"/>
    </source>
</evidence>
<dbReference type="InterPro" id="IPR049053">
    <property type="entry name" value="AFCA-like_C"/>
</dbReference>
<evidence type="ECO:0000259" key="2">
    <source>
        <dbReference type="Pfam" id="PF21307"/>
    </source>
</evidence>
<keyword evidence="4" id="KW-0378">Hydrolase</keyword>
<dbReference type="InterPro" id="IPR027414">
    <property type="entry name" value="GH95_N_dom"/>
</dbReference>
<protein>
    <submittedName>
        <fullName evidence="4">Glycoside hydrolase family 95 protein</fullName>
    </submittedName>
</protein>
<dbReference type="PIRSF" id="PIRSF007663">
    <property type="entry name" value="UCP007663"/>
    <property type="match status" value="1"/>
</dbReference>
<evidence type="ECO:0000259" key="3">
    <source>
        <dbReference type="Pfam" id="PF22124"/>
    </source>
</evidence>
<proteinExistence type="predicted"/>
<feature type="domain" description="Glycosyl hydrolase family 95 catalytic" evidence="3">
    <location>
        <begin position="266"/>
        <end position="671"/>
    </location>
</feature>
<dbReference type="SUPFAM" id="SSF48208">
    <property type="entry name" value="Six-hairpin glycosidases"/>
    <property type="match status" value="1"/>
</dbReference>
<gene>
    <name evidence="4" type="ORF">GCM10022289_11200</name>
</gene>
<dbReference type="Gene3D" id="2.70.98.50">
    <property type="entry name" value="putative glycoside hydrolase family protein from bacillus halodurans"/>
    <property type="match status" value="1"/>
</dbReference>
<keyword evidence="5" id="KW-1185">Reference proteome</keyword>
<dbReference type="EMBL" id="BAABBY010000002">
    <property type="protein sequence ID" value="GAA4200000.1"/>
    <property type="molecule type" value="Genomic_DNA"/>
</dbReference>
<dbReference type="InterPro" id="IPR012341">
    <property type="entry name" value="6hp_glycosidase-like_sf"/>
</dbReference>
<evidence type="ECO:0000313" key="4">
    <source>
        <dbReference type="EMBL" id="GAA4200000.1"/>
    </source>
</evidence>
<feature type="domain" description="Alpha fucosidase A-like C-terminal" evidence="2">
    <location>
        <begin position="673"/>
        <end position="742"/>
    </location>
</feature>
<accession>A0ABP8B894</accession>